<protein>
    <recommendedName>
        <fullName evidence="1">SnoaL-like domain-containing protein</fullName>
    </recommendedName>
</protein>
<sequence length="132" mass="15557">MNTQEVADKFIRLWREGRNDEAIKEFYPDGILTHDPGFLHSRKLEGENFQMNKPEYMLEYVEEFHETEISNPLVIGEYFCFRLIMNVTLKNAGMSSLNESWVFEVKNGNIIYERFFNCNTKMVLPGLDPVHV</sequence>
<dbReference type="InterPro" id="IPR046860">
    <property type="entry name" value="SnoaL_5"/>
</dbReference>
<feature type="domain" description="SnoaL-like" evidence="1">
    <location>
        <begin position="1"/>
        <end position="116"/>
    </location>
</feature>
<dbReference type="InterPro" id="IPR032710">
    <property type="entry name" value="NTF2-like_dom_sf"/>
</dbReference>
<evidence type="ECO:0000313" key="2">
    <source>
        <dbReference type="EMBL" id="MBB6501685.1"/>
    </source>
</evidence>
<evidence type="ECO:0000259" key="1">
    <source>
        <dbReference type="Pfam" id="PF20409"/>
    </source>
</evidence>
<dbReference type="AlphaFoldDB" id="A0A7X0J5Y1"/>
<reference evidence="2 3" key="1">
    <citation type="submission" date="2020-08" db="EMBL/GenBank/DDBJ databases">
        <title>Genomic Encyclopedia of Type Strains, Phase IV (KMG-V): Genome sequencing to study the core and pangenomes of soil and plant-associated prokaryotes.</title>
        <authorList>
            <person name="Whitman W."/>
        </authorList>
    </citation>
    <scope>NUCLEOTIDE SEQUENCE [LARGE SCALE GENOMIC DNA]</scope>
    <source>
        <strain evidence="2 3">M2T3</strain>
    </source>
</reference>
<organism evidence="2 3">
    <name type="scientific">Pedobacter cryoconitis</name>
    <dbReference type="NCBI Taxonomy" id="188932"/>
    <lineage>
        <taxon>Bacteria</taxon>
        <taxon>Pseudomonadati</taxon>
        <taxon>Bacteroidota</taxon>
        <taxon>Sphingobacteriia</taxon>
        <taxon>Sphingobacteriales</taxon>
        <taxon>Sphingobacteriaceae</taxon>
        <taxon>Pedobacter</taxon>
    </lineage>
</organism>
<name>A0A7X0J5Y1_9SPHI</name>
<accession>A0A7X0J5Y1</accession>
<comment type="caution">
    <text evidence="2">The sequence shown here is derived from an EMBL/GenBank/DDBJ whole genome shotgun (WGS) entry which is preliminary data.</text>
</comment>
<dbReference type="EMBL" id="JACHCC010000010">
    <property type="protein sequence ID" value="MBB6501685.1"/>
    <property type="molecule type" value="Genomic_DNA"/>
</dbReference>
<evidence type="ECO:0000313" key="3">
    <source>
        <dbReference type="Proteomes" id="UP000521017"/>
    </source>
</evidence>
<dbReference type="Gene3D" id="3.10.450.50">
    <property type="match status" value="1"/>
</dbReference>
<dbReference type="RefSeq" id="WP_184627661.1">
    <property type="nucleotide sequence ID" value="NZ_JACHCC010000010.1"/>
</dbReference>
<gene>
    <name evidence="2" type="ORF">HDF25_003860</name>
</gene>
<dbReference type="Proteomes" id="UP000521017">
    <property type="component" value="Unassembled WGS sequence"/>
</dbReference>
<dbReference type="SUPFAM" id="SSF54427">
    <property type="entry name" value="NTF2-like"/>
    <property type="match status" value="1"/>
</dbReference>
<proteinExistence type="predicted"/>
<dbReference type="Pfam" id="PF20409">
    <property type="entry name" value="SnoaL_5"/>
    <property type="match status" value="1"/>
</dbReference>